<dbReference type="Proteomes" id="UP000076842">
    <property type="component" value="Unassembled WGS sequence"/>
</dbReference>
<accession>A0A165DDP8</accession>
<proteinExistence type="predicted"/>
<dbReference type="InParanoid" id="A0A165DDP8"/>
<keyword evidence="3" id="KW-1185">Reference proteome</keyword>
<dbReference type="AlphaFoldDB" id="A0A165DDP8"/>
<evidence type="ECO:0000313" key="2">
    <source>
        <dbReference type="EMBL" id="KZT52585.1"/>
    </source>
</evidence>
<feature type="region of interest" description="Disordered" evidence="1">
    <location>
        <begin position="161"/>
        <end position="181"/>
    </location>
</feature>
<reference evidence="2 3" key="1">
    <citation type="journal article" date="2016" name="Mol. Biol. Evol.">
        <title>Comparative Genomics of Early-Diverging Mushroom-Forming Fungi Provides Insights into the Origins of Lignocellulose Decay Capabilities.</title>
        <authorList>
            <person name="Nagy L.G."/>
            <person name="Riley R."/>
            <person name="Tritt A."/>
            <person name="Adam C."/>
            <person name="Daum C."/>
            <person name="Floudas D."/>
            <person name="Sun H."/>
            <person name="Yadav J.S."/>
            <person name="Pangilinan J."/>
            <person name="Larsson K.H."/>
            <person name="Matsuura K."/>
            <person name="Barry K."/>
            <person name="Labutti K."/>
            <person name="Kuo R."/>
            <person name="Ohm R.A."/>
            <person name="Bhattacharya S.S."/>
            <person name="Shirouzu T."/>
            <person name="Yoshinaga Y."/>
            <person name="Martin F.M."/>
            <person name="Grigoriev I.V."/>
            <person name="Hibbett D.S."/>
        </authorList>
    </citation>
    <scope>NUCLEOTIDE SEQUENCE [LARGE SCALE GENOMIC DNA]</scope>
    <source>
        <strain evidence="2 3">HHB12733</strain>
    </source>
</reference>
<gene>
    <name evidence="2" type="ORF">CALCODRAFT_83020</name>
</gene>
<feature type="region of interest" description="Disordered" evidence="1">
    <location>
        <begin position="1"/>
        <end position="30"/>
    </location>
</feature>
<sequence>MRGARDCLPAPLGSRPRQTEPNRQAKRTQRRLVAEVDPRIRPLLDLIAPGLVDPLAQLASQLGAPRLLSFRLAARPLLRPGASGGSRTRYGYGGRGGRGGFLRQPVWGGGARGGGGLGIFLDVPSGHLRARGDGAFLQARLVADGADRVCVRDGERPTKASESVLASGIRQERAHPSAVQVDSQMPLRELEQVVLPVWEAVTESPPELGT</sequence>
<evidence type="ECO:0000256" key="1">
    <source>
        <dbReference type="SAM" id="MobiDB-lite"/>
    </source>
</evidence>
<protein>
    <submittedName>
        <fullName evidence="2">Uncharacterized protein</fullName>
    </submittedName>
</protein>
<dbReference type="EMBL" id="KV424062">
    <property type="protein sequence ID" value="KZT52585.1"/>
    <property type="molecule type" value="Genomic_DNA"/>
</dbReference>
<organism evidence="2 3">
    <name type="scientific">Calocera cornea HHB12733</name>
    <dbReference type="NCBI Taxonomy" id="1353952"/>
    <lineage>
        <taxon>Eukaryota</taxon>
        <taxon>Fungi</taxon>
        <taxon>Dikarya</taxon>
        <taxon>Basidiomycota</taxon>
        <taxon>Agaricomycotina</taxon>
        <taxon>Dacrymycetes</taxon>
        <taxon>Dacrymycetales</taxon>
        <taxon>Dacrymycetaceae</taxon>
        <taxon>Calocera</taxon>
    </lineage>
</organism>
<name>A0A165DDP8_9BASI</name>
<evidence type="ECO:0000313" key="3">
    <source>
        <dbReference type="Proteomes" id="UP000076842"/>
    </source>
</evidence>